<organism evidence="1 2">
    <name type="scientific">Planomonospora alba</name>
    <dbReference type="NCBI Taxonomy" id="161354"/>
    <lineage>
        <taxon>Bacteria</taxon>
        <taxon>Bacillati</taxon>
        <taxon>Actinomycetota</taxon>
        <taxon>Actinomycetes</taxon>
        <taxon>Streptosporangiales</taxon>
        <taxon>Streptosporangiaceae</taxon>
        <taxon>Planomonospora</taxon>
    </lineage>
</organism>
<evidence type="ECO:0000313" key="2">
    <source>
        <dbReference type="Proteomes" id="UP001500320"/>
    </source>
</evidence>
<dbReference type="Proteomes" id="UP001500320">
    <property type="component" value="Unassembled WGS sequence"/>
</dbReference>
<accession>A0ABP6P267</accession>
<sequence>MTINPQPLCRTCGSMVEHPGRHREWHEALERLVPGLEAELERAQGGQDPDHGSGFTF</sequence>
<comment type="caution">
    <text evidence="1">The sequence shown here is derived from an EMBL/GenBank/DDBJ whole genome shotgun (WGS) entry which is preliminary data.</text>
</comment>
<keyword evidence="2" id="KW-1185">Reference proteome</keyword>
<dbReference type="EMBL" id="BAAAUT010000087">
    <property type="protein sequence ID" value="GAA3164771.1"/>
    <property type="molecule type" value="Genomic_DNA"/>
</dbReference>
<evidence type="ECO:0000313" key="1">
    <source>
        <dbReference type="EMBL" id="GAA3164771.1"/>
    </source>
</evidence>
<protein>
    <submittedName>
        <fullName evidence="1">Uncharacterized protein</fullName>
    </submittedName>
</protein>
<gene>
    <name evidence="1" type="ORF">GCM10010466_64590</name>
</gene>
<dbReference type="RefSeq" id="WP_344866261.1">
    <property type="nucleotide sequence ID" value="NZ_BAAAUT010000087.1"/>
</dbReference>
<proteinExistence type="predicted"/>
<name>A0ABP6P267_9ACTN</name>
<reference evidence="2" key="1">
    <citation type="journal article" date="2019" name="Int. J. Syst. Evol. Microbiol.">
        <title>The Global Catalogue of Microorganisms (GCM) 10K type strain sequencing project: providing services to taxonomists for standard genome sequencing and annotation.</title>
        <authorList>
            <consortium name="The Broad Institute Genomics Platform"/>
            <consortium name="The Broad Institute Genome Sequencing Center for Infectious Disease"/>
            <person name="Wu L."/>
            <person name="Ma J."/>
        </authorList>
    </citation>
    <scope>NUCLEOTIDE SEQUENCE [LARGE SCALE GENOMIC DNA]</scope>
    <source>
        <strain evidence="2">JCM 9373</strain>
    </source>
</reference>